<keyword evidence="2" id="KW-0677">Repeat</keyword>
<dbReference type="Gene3D" id="1.25.40.10">
    <property type="entry name" value="Tetratricopeptide repeat domain"/>
    <property type="match status" value="2"/>
</dbReference>
<dbReference type="InterPro" id="IPR010730">
    <property type="entry name" value="HET"/>
</dbReference>
<dbReference type="PANTHER" id="PTHR19879">
    <property type="entry name" value="TRANSCRIPTION INITIATION FACTOR TFIID"/>
    <property type="match status" value="1"/>
</dbReference>
<name>A0A1B7N0U8_9AGAM</name>
<dbReference type="SUPFAM" id="SSF48452">
    <property type="entry name" value="TPR-like"/>
    <property type="match status" value="2"/>
</dbReference>
<keyword evidence="1 3" id="KW-0853">WD repeat</keyword>
<evidence type="ECO:0000256" key="3">
    <source>
        <dbReference type="PROSITE-ProRule" id="PRU00221"/>
    </source>
</evidence>
<dbReference type="InterPro" id="IPR015943">
    <property type="entry name" value="WD40/YVTN_repeat-like_dom_sf"/>
</dbReference>
<dbReference type="InParanoid" id="A0A1B7N0U8"/>
<reference evidence="6 7" key="1">
    <citation type="submission" date="2016-06" db="EMBL/GenBank/DDBJ databases">
        <title>Comparative genomics of the ectomycorrhizal sister species Rhizopogon vinicolor and Rhizopogon vesiculosus (Basidiomycota: Boletales) reveals a divergence of the mating type B locus.</title>
        <authorList>
            <consortium name="DOE Joint Genome Institute"/>
            <person name="Mujic A.B."/>
            <person name="Kuo A."/>
            <person name="Tritt A."/>
            <person name="Lipzen A."/>
            <person name="Chen C."/>
            <person name="Johnson J."/>
            <person name="Sharma A."/>
            <person name="Barry K."/>
            <person name="Grigoriev I.V."/>
            <person name="Spatafora J.W."/>
        </authorList>
    </citation>
    <scope>NUCLEOTIDE SEQUENCE [LARGE SCALE GENOMIC DNA]</scope>
    <source>
        <strain evidence="6 7">AM-OR11-026</strain>
    </source>
</reference>
<feature type="compositionally biased region" description="Basic and acidic residues" evidence="4">
    <location>
        <begin position="348"/>
        <end position="357"/>
    </location>
</feature>
<dbReference type="PROSITE" id="PS50082">
    <property type="entry name" value="WD_REPEATS_2"/>
    <property type="match status" value="4"/>
</dbReference>
<feature type="domain" description="Heterokaryon incompatibility" evidence="5">
    <location>
        <begin position="827"/>
        <end position="915"/>
    </location>
</feature>
<feature type="region of interest" description="Disordered" evidence="4">
    <location>
        <begin position="323"/>
        <end position="357"/>
    </location>
</feature>
<accession>A0A1B7N0U8</accession>
<dbReference type="InterPro" id="IPR036322">
    <property type="entry name" value="WD40_repeat_dom_sf"/>
</dbReference>
<evidence type="ECO:0000256" key="1">
    <source>
        <dbReference type="ARBA" id="ARBA00022574"/>
    </source>
</evidence>
<gene>
    <name evidence="6" type="ORF">K503DRAFT_856658</name>
</gene>
<dbReference type="STRING" id="1314800.A0A1B7N0U8"/>
<dbReference type="Pfam" id="PF06985">
    <property type="entry name" value="HET"/>
    <property type="match status" value="1"/>
</dbReference>
<feature type="repeat" description="WD" evidence="3">
    <location>
        <begin position="235"/>
        <end position="276"/>
    </location>
</feature>
<dbReference type="InterPro" id="IPR001680">
    <property type="entry name" value="WD40_rpt"/>
</dbReference>
<feature type="repeat" description="WD" evidence="3">
    <location>
        <begin position="18"/>
        <end position="59"/>
    </location>
</feature>
<feature type="compositionally biased region" description="Low complexity" evidence="4">
    <location>
        <begin position="324"/>
        <end position="337"/>
    </location>
</feature>
<evidence type="ECO:0000259" key="5">
    <source>
        <dbReference type="Pfam" id="PF06985"/>
    </source>
</evidence>
<dbReference type="InterPro" id="IPR019775">
    <property type="entry name" value="WD40_repeat_CS"/>
</dbReference>
<dbReference type="EMBL" id="KV448292">
    <property type="protein sequence ID" value="OAX38490.1"/>
    <property type="molecule type" value="Genomic_DNA"/>
</dbReference>
<keyword evidence="7" id="KW-1185">Reference proteome</keyword>
<dbReference type="InterPro" id="IPR011990">
    <property type="entry name" value="TPR-like_helical_dom_sf"/>
</dbReference>
<sequence length="1282" mass="144262">MAGASLPIIRITTPTRAFQDHKDSVLALAFFPDGRRVVTCSYDKTLGLWDMRDGVVLKKMEGHCDWVRAMAVSGDGRFIASGDTSGELIVWHGDSGDCLIQAPKVHRKQICSVAFSPDGAVLATGSWDKTTELWCTKCWQVQGNPINCRDEVNCVRYSPSGELLAIATDKNIQIWNPCTRELITYFKAHAAINLAANFSLAWTPDGTRLLSAGSTSDPTIREWNTSTWQQTGDPWSGHSDSISAIAVNSAATLVASASYDNQVRLWRLSDQRNIAIFKDSDETYCVNFSTHSNHILSAGANKMITEWAVPEAALLQDTAEEGLSEASSRSFPESSPSHFAQGTLQGDAAEKQAESSRPRFQGMFLPCLLERNIFAMSTIICEACITGDLNTAEELLTQEIDADGNNHNLYANRSFVATRKSDWYHALQDALRSISIRPSLTGYISKGIALCGNMQFQDAMKAFDLAFMFTDGDLQTCHFLLLIKAVALFNGNETDDAMLRVQELAAACPNADTRACCVVEVYLRIQMGIKALDNTRHDEAADHFSAALNTSAFTSGLEIHSTYEVFAVLFGWDLKAMWQTANKKRCYALLYADRLEEALESYRWMMNMSDENTKASCLDWCTAFKQECRLVYAANGEPDLAASGDIALAARNFNRSIKLYSAAIDLDCATDTIFAKRCEAELGEMLWEEALLDAQKVIELDPHSYLGYQLKHTALHGGQRYDEAIKAFQYMLFRLDDAHDTEMQNLRQQYVSSSEAEHDIRKVIDAQMQDAPPRLLNTTTGHLCDREAQIHAFKTSTEYKELLSSTIKHENLRMERIQNMVMTFFYYVMLSHRWEGREPLLHDIQDKSVYCLDPVDGTVKLQSFCKAAHNEGYRWAWSDTCCIDKNNNVEVQESVNSMFEWYRRSALTIVYLSDVLPSSKSGALAKSAWNRRGWTFQELMAPKVVLFYQKDWSLYLDDRSPNHKESVVILQELGYATGIDPRAIIAFRPGMRGAREKLQWASMRVTTLQEDVAYSLFGIFGVHLPVIYGERKQNALGRLLQEIVARSGDISALDWVGKSSEFNSCLPAEITSYEAPPCTPPSPSEDEIQTSVSSLRNSVVVDLASKCYTLLYDLRAPRFANCRLHLPCIIFPVTEVRRRAGHDQEITYEVKTDGLNDLLIITEDRLVQFSRARPTRQEFLLVRPWDRSLLELPDFADNTHVVEDWSPPRSPAENGQIESESHSDSQALRLIVRLGQPFSPFLLAQQWGGEYKRIVSDHRIIAQVKDFTSFHNLIDVRTLEIL</sequence>
<feature type="repeat" description="WD" evidence="3">
    <location>
        <begin position="103"/>
        <end position="134"/>
    </location>
</feature>
<dbReference type="PROSITE" id="PS50294">
    <property type="entry name" value="WD_REPEATS_REGION"/>
    <property type="match status" value="3"/>
</dbReference>
<evidence type="ECO:0000313" key="6">
    <source>
        <dbReference type="EMBL" id="OAX38490.1"/>
    </source>
</evidence>
<evidence type="ECO:0000313" key="7">
    <source>
        <dbReference type="Proteomes" id="UP000092154"/>
    </source>
</evidence>
<dbReference type="PROSITE" id="PS00678">
    <property type="entry name" value="WD_REPEATS_1"/>
    <property type="match status" value="1"/>
</dbReference>
<evidence type="ECO:0000256" key="2">
    <source>
        <dbReference type="ARBA" id="ARBA00022737"/>
    </source>
</evidence>
<dbReference type="OrthoDB" id="2423701at2759"/>
<dbReference type="Proteomes" id="UP000092154">
    <property type="component" value="Unassembled WGS sequence"/>
</dbReference>
<evidence type="ECO:0000256" key="4">
    <source>
        <dbReference type="SAM" id="MobiDB-lite"/>
    </source>
</evidence>
<dbReference type="Gene3D" id="2.130.10.10">
    <property type="entry name" value="YVTN repeat-like/Quinoprotein amine dehydrogenase"/>
    <property type="match status" value="2"/>
</dbReference>
<organism evidence="6 7">
    <name type="scientific">Rhizopogon vinicolor AM-OR11-026</name>
    <dbReference type="NCBI Taxonomy" id="1314800"/>
    <lineage>
        <taxon>Eukaryota</taxon>
        <taxon>Fungi</taxon>
        <taxon>Dikarya</taxon>
        <taxon>Basidiomycota</taxon>
        <taxon>Agaricomycotina</taxon>
        <taxon>Agaricomycetes</taxon>
        <taxon>Agaricomycetidae</taxon>
        <taxon>Boletales</taxon>
        <taxon>Suillineae</taxon>
        <taxon>Rhizopogonaceae</taxon>
        <taxon>Rhizopogon</taxon>
    </lineage>
</organism>
<dbReference type="PANTHER" id="PTHR19879:SF9">
    <property type="entry name" value="TRANSCRIPTION INITIATION FACTOR TFIID SUBUNIT 5"/>
    <property type="match status" value="1"/>
</dbReference>
<dbReference type="CDD" id="cd00200">
    <property type="entry name" value="WD40"/>
    <property type="match status" value="1"/>
</dbReference>
<feature type="repeat" description="WD" evidence="3">
    <location>
        <begin position="60"/>
        <end position="101"/>
    </location>
</feature>
<dbReference type="Pfam" id="PF00400">
    <property type="entry name" value="WD40"/>
    <property type="match status" value="6"/>
</dbReference>
<proteinExistence type="predicted"/>
<protein>
    <recommendedName>
        <fullName evidence="5">Heterokaryon incompatibility domain-containing protein</fullName>
    </recommendedName>
</protein>
<dbReference type="SMART" id="SM00320">
    <property type="entry name" value="WD40"/>
    <property type="match status" value="7"/>
</dbReference>
<dbReference type="SUPFAM" id="SSF50978">
    <property type="entry name" value="WD40 repeat-like"/>
    <property type="match status" value="1"/>
</dbReference>